<proteinExistence type="predicted"/>
<reference evidence="1" key="1">
    <citation type="journal article" date="2014" name="Front. Microbiol.">
        <title>High frequency of phylogenetically diverse reductive dehalogenase-homologous genes in deep subseafloor sedimentary metagenomes.</title>
        <authorList>
            <person name="Kawai M."/>
            <person name="Futagami T."/>
            <person name="Toyoda A."/>
            <person name="Takaki Y."/>
            <person name="Nishi S."/>
            <person name="Hori S."/>
            <person name="Arai W."/>
            <person name="Tsubouchi T."/>
            <person name="Morono Y."/>
            <person name="Uchiyama I."/>
            <person name="Ito T."/>
            <person name="Fujiyama A."/>
            <person name="Inagaki F."/>
            <person name="Takami H."/>
        </authorList>
    </citation>
    <scope>NUCLEOTIDE SEQUENCE</scope>
    <source>
        <strain evidence="1">Expedition CK06-06</strain>
    </source>
</reference>
<evidence type="ECO:0000313" key="1">
    <source>
        <dbReference type="EMBL" id="GAI86914.1"/>
    </source>
</evidence>
<evidence type="ECO:0008006" key="2">
    <source>
        <dbReference type="Google" id="ProtNLM"/>
    </source>
</evidence>
<comment type="caution">
    <text evidence="1">The sequence shown here is derived from an EMBL/GenBank/DDBJ whole genome shotgun (WGS) entry which is preliminary data.</text>
</comment>
<sequence length="79" mass="9662">MKTLKAINAFLEAKADLSPRTLEQYRASLQYLEHECPKMPKKPQPIRSALSRVNKLWVRDAYWRVWKSFFRWCWREYSL</sequence>
<gene>
    <name evidence="1" type="ORF">S12H4_15333</name>
</gene>
<organism evidence="1">
    <name type="scientific">marine sediment metagenome</name>
    <dbReference type="NCBI Taxonomy" id="412755"/>
    <lineage>
        <taxon>unclassified sequences</taxon>
        <taxon>metagenomes</taxon>
        <taxon>ecological metagenomes</taxon>
    </lineage>
</organism>
<accession>X1U3N4</accession>
<dbReference type="AlphaFoldDB" id="X1U3N4"/>
<dbReference type="EMBL" id="BARW01007352">
    <property type="protein sequence ID" value="GAI86914.1"/>
    <property type="molecule type" value="Genomic_DNA"/>
</dbReference>
<protein>
    <recommendedName>
        <fullName evidence="2">Core-binding (CB) domain-containing protein</fullName>
    </recommendedName>
</protein>
<name>X1U3N4_9ZZZZ</name>